<dbReference type="GO" id="GO:0003700">
    <property type="term" value="F:DNA-binding transcription factor activity"/>
    <property type="evidence" value="ECO:0007669"/>
    <property type="project" value="TreeGrafter"/>
</dbReference>
<dbReference type="InterPro" id="IPR005471">
    <property type="entry name" value="Tscrpt_reg_IclR_N"/>
</dbReference>
<dbReference type="PANTHER" id="PTHR30136:SF35">
    <property type="entry name" value="HTH-TYPE TRANSCRIPTIONAL REGULATOR RV1719"/>
    <property type="match status" value="1"/>
</dbReference>
<dbReference type="Pfam" id="PF01614">
    <property type="entry name" value="IclR_C"/>
    <property type="match status" value="1"/>
</dbReference>
<evidence type="ECO:0000259" key="5">
    <source>
        <dbReference type="PROSITE" id="PS51078"/>
    </source>
</evidence>
<evidence type="ECO:0000259" key="4">
    <source>
        <dbReference type="PROSITE" id="PS51077"/>
    </source>
</evidence>
<evidence type="ECO:0000256" key="2">
    <source>
        <dbReference type="ARBA" id="ARBA00023125"/>
    </source>
</evidence>
<feature type="domain" description="IclR-ED" evidence="5">
    <location>
        <begin position="69"/>
        <end position="252"/>
    </location>
</feature>
<dbReference type="PROSITE" id="PS51077">
    <property type="entry name" value="HTH_ICLR"/>
    <property type="match status" value="1"/>
</dbReference>
<dbReference type="InterPro" id="IPR036388">
    <property type="entry name" value="WH-like_DNA-bd_sf"/>
</dbReference>
<reference evidence="7" key="1">
    <citation type="submission" date="2016-10" db="EMBL/GenBank/DDBJ databases">
        <authorList>
            <person name="Varghese N."/>
            <person name="Submissions S."/>
        </authorList>
    </citation>
    <scope>NUCLEOTIDE SEQUENCE [LARGE SCALE GENOMIC DNA]</scope>
    <source>
        <strain evidence="7">DSM 26893</strain>
    </source>
</reference>
<keyword evidence="7" id="KW-1185">Reference proteome</keyword>
<name>A0A1H8H7M2_9RHOB</name>
<keyword evidence="2" id="KW-0238">DNA-binding</keyword>
<protein>
    <submittedName>
        <fullName evidence="6">Transcriptional regulator, IclR family</fullName>
    </submittedName>
</protein>
<dbReference type="AlphaFoldDB" id="A0A1H8H7M2"/>
<dbReference type="GO" id="GO:0003677">
    <property type="term" value="F:DNA binding"/>
    <property type="evidence" value="ECO:0007669"/>
    <property type="project" value="UniProtKB-KW"/>
</dbReference>
<dbReference type="SUPFAM" id="SSF55781">
    <property type="entry name" value="GAF domain-like"/>
    <property type="match status" value="1"/>
</dbReference>
<dbReference type="InterPro" id="IPR014757">
    <property type="entry name" value="Tscrpt_reg_IclR_C"/>
</dbReference>
<evidence type="ECO:0000256" key="1">
    <source>
        <dbReference type="ARBA" id="ARBA00023015"/>
    </source>
</evidence>
<dbReference type="EMBL" id="FOCM01000004">
    <property type="protein sequence ID" value="SEN52029.1"/>
    <property type="molecule type" value="Genomic_DNA"/>
</dbReference>
<dbReference type="PROSITE" id="PS51078">
    <property type="entry name" value="ICLR_ED"/>
    <property type="match status" value="1"/>
</dbReference>
<evidence type="ECO:0000313" key="7">
    <source>
        <dbReference type="Proteomes" id="UP000199372"/>
    </source>
</evidence>
<sequence>MAEARDGTVGKALDVLDRVAAAGGPVRFSDLLEDGPYPKATLYRLLQTLTSQGMLSHDAELGTYTLGVRLVRLAHKAWSQASLAPVAHEWLDRLSRETGEAVHLAQLDGAQVLYVDKVNTALRVDMFSATGRVGPSYCTGLGKAMLAFLPDAELDQALGQQSYHRFTDATLTTPEALRAELAHIREAGVAYDREEHEPGIICIATPILSRGGRILGGLSITSTTARRSLDDLSQLAPLLLDTRAKIESDIHAWRFPEDGPRLRTVPT</sequence>
<evidence type="ECO:0000313" key="6">
    <source>
        <dbReference type="EMBL" id="SEN52029.1"/>
    </source>
</evidence>
<dbReference type="InterPro" id="IPR029016">
    <property type="entry name" value="GAF-like_dom_sf"/>
</dbReference>
<dbReference type="Gene3D" id="3.30.450.40">
    <property type="match status" value="1"/>
</dbReference>
<dbReference type="PANTHER" id="PTHR30136">
    <property type="entry name" value="HELIX-TURN-HELIX TRANSCRIPTIONAL REGULATOR, ICLR FAMILY"/>
    <property type="match status" value="1"/>
</dbReference>
<keyword evidence="3" id="KW-0804">Transcription</keyword>
<dbReference type="InterPro" id="IPR036390">
    <property type="entry name" value="WH_DNA-bd_sf"/>
</dbReference>
<dbReference type="Pfam" id="PF09339">
    <property type="entry name" value="HTH_IclR"/>
    <property type="match status" value="1"/>
</dbReference>
<evidence type="ECO:0000256" key="3">
    <source>
        <dbReference type="ARBA" id="ARBA00023163"/>
    </source>
</evidence>
<dbReference type="SMART" id="SM00346">
    <property type="entry name" value="HTH_ICLR"/>
    <property type="match status" value="1"/>
</dbReference>
<dbReference type="RefSeq" id="WP_214606842.1">
    <property type="nucleotide sequence ID" value="NZ_FOCM01000004.1"/>
</dbReference>
<dbReference type="SUPFAM" id="SSF46785">
    <property type="entry name" value="Winged helix' DNA-binding domain"/>
    <property type="match status" value="1"/>
</dbReference>
<gene>
    <name evidence="6" type="ORF">SAMN04488011_104338</name>
</gene>
<dbReference type="Gene3D" id="1.10.10.10">
    <property type="entry name" value="Winged helix-like DNA-binding domain superfamily/Winged helix DNA-binding domain"/>
    <property type="match status" value="1"/>
</dbReference>
<organism evidence="6 7">
    <name type="scientific">Palleronia pelagia</name>
    <dbReference type="NCBI Taxonomy" id="387096"/>
    <lineage>
        <taxon>Bacteria</taxon>
        <taxon>Pseudomonadati</taxon>
        <taxon>Pseudomonadota</taxon>
        <taxon>Alphaproteobacteria</taxon>
        <taxon>Rhodobacterales</taxon>
        <taxon>Roseobacteraceae</taxon>
        <taxon>Palleronia</taxon>
    </lineage>
</organism>
<accession>A0A1H8H7M2</accession>
<feature type="domain" description="HTH iclR-type" evidence="4">
    <location>
        <begin position="6"/>
        <end position="68"/>
    </location>
</feature>
<keyword evidence="1" id="KW-0805">Transcription regulation</keyword>
<dbReference type="InterPro" id="IPR050707">
    <property type="entry name" value="HTH_MetabolicPath_Reg"/>
</dbReference>
<proteinExistence type="predicted"/>
<dbReference type="GO" id="GO:0045892">
    <property type="term" value="P:negative regulation of DNA-templated transcription"/>
    <property type="evidence" value="ECO:0007669"/>
    <property type="project" value="TreeGrafter"/>
</dbReference>
<dbReference type="Proteomes" id="UP000199372">
    <property type="component" value="Unassembled WGS sequence"/>
</dbReference>